<reference evidence="7 8" key="1">
    <citation type="submission" date="2014-09" db="EMBL/GenBank/DDBJ databases">
        <authorList>
            <person name="Ellenberger Sabrina"/>
        </authorList>
    </citation>
    <scope>NUCLEOTIDE SEQUENCE [LARGE SCALE GENOMIC DNA]</scope>
    <source>
        <strain evidence="7 8">CBS 412.66</strain>
    </source>
</reference>
<keyword evidence="3 5" id="KW-1133">Transmembrane helix</keyword>
<feature type="transmembrane region" description="Helical" evidence="5">
    <location>
        <begin position="186"/>
        <end position="207"/>
    </location>
</feature>
<feature type="transmembrane region" description="Helical" evidence="5">
    <location>
        <begin position="277"/>
        <end position="299"/>
    </location>
</feature>
<evidence type="ECO:0000313" key="8">
    <source>
        <dbReference type="Proteomes" id="UP000054107"/>
    </source>
</evidence>
<dbReference type="SUPFAM" id="SSF103473">
    <property type="entry name" value="MFS general substrate transporter"/>
    <property type="match status" value="1"/>
</dbReference>
<dbReference type="PANTHER" id="PTHR23501:SF87">
    <property type="entry name" value="SIDEROPHORE IRON TRANSPORTER 2"/>
    <property type="match status" value="1"/>
</dbReference>
<dbReference type="AlphaFoldDB" id="A0A0B7MQK8"/>
<dbReference type="STRING" id="35722.A0A0B7MQK8"/>
<dbReference type="GO" id="GO:0005886">
    <property type="term" value="C:plasma membrane"/>
    <property type="evidence" value="ECO:0007669"/>
    <property type="project" value="TreeGrafter"/>
</dbReference>
<dbReference type="InterPro" id="IPR011701">
    <property type="entry name" value="MFS"/>
</dbReference>
<organism evidence="7 8">
    <name type="scientific">Parasitella parasitica</name>
    <dbReference type="NCBI Taxonomy" id="35722"/>
    <lineage>
        <taxon>Eukaryota</taxon>
        <taxon>Fungi</taxon>
        <taxon>Fungi incertae sedis</taxon>
        <taxon>Mucoromycota</taxon>
        <taxon>Mucoromycotina</taxon>
        <taxon>Mucoromycetes</taxon>
        <taxon>Mucorales</taxon>
        <taxon>Mucorineae</taxon>
        <taxon>Mucoraceae</taxon>
        <taxon>Parasitella</taxon>
    </lineage>
</organism>
<feature type="transmembrane region" description="Helical" evidence="5">
    <location>
        <begin position="517"/>
        <end position="537"/>
    </location>
</feature>
<evidence type="ECO:0000256" key="4">
    <source>
        <dbReference type="ARBA" id="ARBA00023136"/>
    </source>
</evidence>
<name>A0A0B7MQK8_9FUNG</name>
<dbReference type="GO" id="GO:0022857">
    <property type="term" value="F:transmembrane transporter activity"/>
    <property type="evidence" value="ECO:0007669"/>
    <property type="project" value="InterPro"/>
</dbReference>
<accession>A0A0B7MQK8</accession>
<gene>
    <name evidence="7" type="primary">PARPA_00639.1 scaffold 1011</name>
</gene>
<comment type="subcellular location">
    <subcellularLocation>
        <location evidence="1">Membrane</location>
        <topology evidence="1">Multi-pass membrane protein</topology>
    </subcellularLocation>
</comment>
<evidence type="ECO:0000313" key="7">
    <source>
        <dbReference type="EMBL" id="CEP07352.1"/>
    </source>
</evidence>
<dbReference type="OrthoDB" id="4078873at2759"/>
<feature type="transmembrane region" description="Helical" evidence="5">
    <location>
        <begin position="412"/>
        <end position="434"/>
    </location>
</feature>
<evidence type="ECO:0000256" key="1">
    <source>
        <dbReference type="ARBA" id="ARBA00004141"/>
    </source>
</evidence>
<feature type="transmembrane region" description="Helical" evidence="5">
    <location>
        <begin position="446"/>
        <end position="471"/>
    </location>
</feature>
<sequence>MSEEAPKTNTTLKGVKVVELYKVIWNKWDRYILFVGLVLFSWAINFEGNMKFSLNQNVTSLFQTNNLISLLPTVLYILQTALLPIYSKLSDMYGRAQCYTFALVFYIISNIVMATANNYNTLVGGQVLYAFGYTGANILGPITIADLTNVVDRGLMQGLYNVPGIINLFVAPRAGDALFDAGQWRWGYGIIPIILFITALPLVGNLWKLDRQVKKSGLLDEFKAEQKKIKTEENLSIWQRVIWFIEEIDIVGSVLLVAGLCLILLPLVLALPSWGGWTSGTTLGTLCSGVVAWGLFAVWEWKYAKKPIIPISSWETHTPIFGVLALSTVTIISSVNWQFFTTYLMVSRKFSASTAIMIGRGYNIAYILCEVIVGYLMKRFRVWRPFVWSGVALTMLGVGLMIPARQPSSPNAFLVISQTIAGMGSGFLFTPMLVAIQSSVPHNDMAIATAMMQVGGSIAASIGSTMAGTIWNNMIPGQLAKYVPGEYDYAKIVGSIPYTISLPEEQYKGVVEAYGHIQMILSIIAICIAVLTFCFTVPMQSFGLEDYNLDSSNASINRDEDIAGSDNSFDLEKSHAYEVENVSPIKNAASNLEVNNSSGNLFHRENSVANLQSHGKHIELQNQQA</sequence>
<evidence type="ECO:0000256" key="3">
    <source>
        <dbReference type="ARBA" id="ARBA00022989"/>
    </source>
</evidence>
<dbReference type="EMBL" id="LN719213">
    <property type="protein sequence ID" value="CEP07352.1"/>
    <property type="molecule type" value="Genomic_DNA"/>
</dbReference>
<evidence type="ECO:0000256" key="5">
    <source>
        <dbReference type="SAM" id="Phobius"/>
    </source>
</evidence>
<evidence type="ECO:0000259" key="6">
    <source>
        <dbReference type="PROSITE" id="PS50850"/>
    </source>
</evidence>
<dbReference type="InterPro" id="IPR036259">
    <property type="entry name" value="MFS_trans_sf"/>
</dbReference>
<feature type="transmembrane region" description="Helical" evidence="5">
    <location>
        <begin position="31"/>
        <end position="47"/>
    </location>
</feature>
<protein>
    <recommendedName>
        <fullName evidence="6">Major facilitator superfamily (MFS) profile domain-containing protein</fullName>
    </recommendedName>
</protein>
<evidence type="ECO:0000256" key="2">
    <source>
        <dbReference type="ARBA" id="ARBA00022692"/>
    </source>
</evidence>
<proteinExistence type="predicted"/>
<feature type="transmembrane region" description="Helical" evidence="5">
    <location>
        <begin position="320"/>
        <end position="340"/>
    </location>
</feature>
<dbReference type="InterPro" id="IPR020846">
    <property type="entry name" value="MFS_dom"/>
</dbReference>
<feature type="transmembrane region" description="Helical" evidence="5">
    <location>
        <begin position="98"/>
        <end position="116"/>
    </location>
</feature>
<feature type="transmembrane region" description="Helical" evidence="5">
    <location>
        <begin position="67"/>
        <end position="86"/>
    </location>
</feature>
<dbReference type="Proteomes" id="UP000054107">
    <property type="component" value="Unassembled WGS sequence"/>
</dbReference>
<dbReference type="PROSITE" id="PS50850">
    <property type="entry name" value="MFS"/>
    <property type="match status" value="1"/>
</dbReference>
<feature type="transmembrane region" description="Helical" evidence="5">
    <location>
        <begin position="360"/>
        <end position="377"/>
    </location>
</feature>
<keyword evidence="8" id="KW-1185">Reference proteome</keyword>
<feature type="domain" description="Major facilitator superfamily (MFS) profile" evidence="6">
    <location>
        <begin position="29"/>
        <end position="540"/>
    </location>
</feature>
<feature type="transmembrane region" description="Helical" evidence="5">
    <location>
        <begin position="386"/>
        <end position="406"/>
    </location>
</feature>
<dbReference type="Pfam" id="PF07690">
    <property type="entry name" value="MFS_1"/>
    <property type="match status" value="1"/>
</dbReference>
<keyword evidence="4 5" id="KW-0472">Membrane</keyword>
<dbReference type="PANTHER" id="PTHR23501">
    <property type="entry name" value="MAJOR FACILITATOR SUPERFAMILY"/>
    <property type="match status" value="1"/>
</dbReference>
<keyword evidence="2 5" id="KW-0812">Transmembrane</keyword>
<dbReference type="Gene3D" id="1.20.1250.20">
    <property type="entry name" value="MFS general substrate transporter like domains"/>
    <property type="match status" value="2"/>
</dbReference>
<feature type="transmembrane region" description="Helical" evidence="5">
    <location>
        <begin position="250"/>
        <end position="271"/>
    </location>
</feature>